<dbReference type="AlphaFoldDB" id="A0A2J1DZ19"/>
<protein>
    <submittedName>
        <fullName evidence="7">Ribonuclease Y</fullName>
    </submittedName>
</protein>
<dbReference type="PANTHER" id="PTHR12826">
    <property type="entry name" value="RIBONUCLEASE Y"/>
    <property type="match status" value="1"/>
</dbReference>
<comment type="caution">
    <text evidence="7">The sequence shown here is derived from an EMBL/GenBank/DDBJ whole genome shotgun (WGS) entry which is preliminary data.</text>
</comment>
<feature type="domain" description="Ribonuclease Y N-terminal" evidence="6">
    <location>
        <begin position="21"/>
        <end position="206"/>
    </location>
</feature>
<organism evidence="7 8">
    <name type="scientific">Dehalococcoides mccartyi</name>
    <dbReference type="NCBI Taxonomy" id="61435"/>
    <lineage>
        <taxon>Bacteria</taxon>
        <taxon>Bacillati</taxon>
        <taxon>Chloroflexota</taxon>
        <taxon>Dehalococcoidia</taxon>
        <taxon>Dehalococcoidales</taxon>
        <taxon>Dehalococcoidaceae</taxon>
        <taxon>Dehalococcoides</taxon>
    </lineage>
</organism>
<keyword evidence="1 2" id="KW-0694">RNA-binding</keyword>
<dbReference type="EMBL" id="PHFD01000120">
    <property type="protein sequence ID" value="PKH47364.1"/>
    <property type="molecule type" value="Genomic_DNA"/>
</dbReference>
<dbReference type="InterPro" id="IPR036612">
    <property type="entry name" value="KH_dom_type_1_sf"/>
</dbReference>
<dbReference type="GO" id="GO:0003723">
    <property type="term" value="F:RNA binding"/>
    <property type="evidence" value="ECO:0007669"/>
    <property type="project" value="UniProtKB-UniRule"/>
</dbReference>
<dbReference type="InterPro" id="IPR004088">
    <property type="entry name" value="KH_dom_type_1"/>
</dbReference>
<dbReference type="PROSITE" id="PS50084">
    <property type="entry name" value="KH_TYPE_1"/>
    <property type="match status" value="1"/>
</dbReference>
<evidence type="ECO:0000313" key="7">
    <source>
        <dbReference type="EMBL" id="PKH47364.1"/>
    </source>
</evidence>
<reference evidence="7 8" key="1">
    <citation type="journal article" date="2017" name="FEMS Microbiol. Ecol.">
        <title>Reconstructed genomes of novel Dehalococcoides mccartyi strains from 1,2,3,4-tetrachlorodibenzo-p-dioxin-dechlorinating enrichment cultures reveal divergent reductive dehalogenase gene profiles.</title>
        <authorList>
            <person name="Dam H.T."/>
            <person name="Vollmers J."/>
            <person name="Kaster A.K."/>
            <person name="Haggblom M.M."/>
        </authorList>
    </citation>
    <scope>NUCLEOTIDE SEQUENCE [LARGE SCALE GENOMIC DNA]</scope>
    <source>
        <strain evidence="7 8">H1-3-2.001</strain>
    </source>
</reference>
<dbReference type="Proteomes" id="UP000233649">
    <property type="component" value="Unassembled WGS sequence"/>
</dbReference>
<evidence type="ECO:0000256" key="4">
    <source>
        <dbReference type="SAM" id="Phobius"/>
    </source>
</evidence>
<accession>A0A2J1DZ19</accession>
<evidence type="ECO:0000256" key="3">
    <source>
        <dbReference type="SAM" id="MobiDB-lite"/>
    </source>
</evidence>
<dbReference type="Gene3D" id="3.30.1370.10">
    <property type="entry name" value="K Homology domain, type 1"/>
    <property type="match status" value="1"/>
</dbReference>
<gene>
    <name evidence="7" type="ORF">CVH13_00569</name>
</gene>
<dbReference type="Pfam" id="PF00013">
    <property type="entry name" value="KH_1"/>
    <property type="match status" value="1"/>
</dbReference>
<sequence length="262" mass="29698">METAPATTTGLPLSAILAIFFSFIIGIVFGGMALFVFRGFIMNRQLRIAQRKATKMLADSKLEAKDVLVEAKREADKTRNSAETELKERRSELAKQENRVIQKTEALDRKLENLEQREQSLTNREKSIDETQSQIEEIRENELKRLEEVANMTTEQAKTSLLEMLEGEMQQETSRRLREWEIKIKAEADEKAREVVSQAIQRCASDVVTETTTNVVPLPSDEMKGRLIGREGRNIRALEQATGVDLIIDDTPEAVTISSFDP</sequence>
<dbReference type="InterPro" id="IPR022711">
    <property type="entry name" value="RNase_Y_N"/>
</dbReference>
<dbReference type="PANTHER" id="PTHR12826:SF15">
    <property type="entry name" value="RIBONUCLEASE Y"/>
    <property type="match status" value="1"/>
</dbReference>
<feature type="transmembrane region" description="Helical" evidence="4">
    <location>
        <begin position="15"/>
        <end position="37"/>
    </location>
</feature>
<proteinExistence type="predicted"/>
<name>A0A2J1DZ19_9CHLR</name>
<evidence type="ECO:0000256" key="2">
    <source>
        <dbReference type="PROSITE-ProRule" id="PRU00117"/>
    </source>
</evidence>
<evidence type="ECO:0000259" key="5">
    <source>
        <dbReference type="Pfam" id="PF00013"/>
    </source>
</evidence>
<keyword evidence="4" id="KW-0812">Transmembrane</keyword>
<keyword evidence="4" id="KW-0472">Membrane</keyword>
<dbReference type="SUPFAM" id="SSF54791">
    <property type="entry name" value="Eukaryotic type KH-domain (KH-domain type I)"/>
    <property type="match status" value="1"/>
</dbReference>
<evidence type="ECO:0000313" key="8">
    <source>
        <dbReference type="Proteomes" id="UP000233649"/>
    </source>
</evidence>
<evidence type="ECO:0000259" key="6">
    <source>
        <dbReference type="Pfam" id="PF12072"/>
    </source>
</evidence>
<keyword evidence="4" id="KW-1133">Transmembrane helix</keyword>
<evidence type="ECO:0000256" key="1">
    <source>
        <dbReference type="ARBA" id="ARBA00022884"/>
    </source>
</evidence>
<feature type="non-terminal residue" evidence="7">
    <location>
        <position position="262"/>
    </location>
</feature>
<feature type="region of interest" description="Disordered" evidence="3">
    <location>
        <begin position="73"/>
        <end position="92"/>
    </location>
</feature>
<feature type="domain" description="K Homology" evidence="5">
    <location>
        <begin position="217"/>
        <end position="259"/>
    </location>
</feature>
<dbReference type="Pfam" id="PF12072">
    <property type="entry name" value="RNase_Y_N"/>
    <property type="match status" value="1"/>
</dbReference>